<evidence type="ECO:0000259" key="1">
    <source>
        <dbReference type="Pfam" id="PF00881"/>
    </source>
</evidence>
<dbReference type="InterPro" id="IPR000415">
    <property type="entry name" value="Nitroreductase-like"/>
</dbReference>
<dbReference type="SUPFAM" id="SSF55469">
    <property type="entry name" value="FMN-dependent nitroreductase-like"/>
    <property type="match status" value="1"/>
</dbReference>
<gene>
    <name evidence="2" type="ORF">ENV88_00630</name>
</gene>
<accession>A0A7C3WUP3</accession>
<dbReference type="InterPro" id="IPR029479">
    <property type="entry name" value="Nitroreductase"/>
</dbReference>
<dbReference type="PANTHER" id="PTHR43745">
    <property type="entry name" value="NITROREDUCTASE MJ1384-RELATED"/>
    <property type="match status" value="1"/>
</dbReference>
<organism evidence="2">
    <name type="scientific">Thermofilum pendens</name>
    <dbReference type="NCBI Taxonomy" id="2269"/>
    <lineage>
        <taxon>Archaea</taxon>
        <taxon>Thermoproteota</taxon>
        <taxon>Thermoprotei</taxon>
        <taxon>Thermofilales</taxon>
        <taxon>Thermofilaceae</taxon>
        <taxon>Thermofilum</taxon>
    </lineage>
</organism>
<dbReference type="CDD" id="cd02142">
    <property type="entry name" value="McbC_SagB-like_oxidoreductase"/>
    <property type="match status" value="1"/>
</dbReference>
<dbReference type="GO" id="GO:0016491">
    <property type="term" value="F:oxidoreductase activity"/>
    <property type="evidence" value="ECO:0007669"/>
    <property type="project" value="InterPro"/>
</dbReference>
<dbReference type="AlphaFoldDB" id="A0A7C3WUP3"/>
<sequence>MAAVVRLPSFTPRERPLLRETLWCLASGAVIQAETCGINCLSRTTFSAQGLLADGRRTVPSAGGTYPLHLYVLSAGGLPVDAGVWKYRPLDHSLEEVEGSGELFDGFLISAEAQRTCRLYGDRGYRYVRLEVGHALQNLFLSLVSQGLPASVDMIAPELSGSGETPCAKVTLRRDRGTMCRGFQLEPSIPLDRAILERRSVREYSRKSIELEAVLRILKWSLGELTPGGRPYPRLQGGYRVEAVVIVSRVRGLERGVYAFDPRSMDLEPLKLGDYAGELCSLSMRQPCVCKAPATVVLGGEGLVSEIEAGLVAQNIYLNTVQEHLGTVAVGAFEDEGLSFLTGVERPLYLLPLGYPAR</sequence>
<comment type="caution">
    <text evidence="2">The sequence shown here is derived from an EMBL/GenBank/DDBJ whole genome shotgun (WGS) entry which is preliminary data.</text>
</comment>
<proteinExistence type="predicted"/>
<name>A0A7C3WUP3_THEPE</name>
<feature type="domain" description="Nitroreductase" evidence="1">
    <location>
        <begin position="195"/>
        <end position="355"/>
    </location>
</feature>
<dbReference type="InterPro" id="IPR052544">
    <property type="entry name" value="Bacteriocin_Proc_Enz"/>
</dbReference>
<reference evidence="2" key="1">
    <citation type="journal article" date="2020" name="mSystems">
        <title>Genome- and Community-Level Interaction Insights into Carbon Utilization and Element Cycling Functions of Hydrothermarchaeota in Hydrothermal Sediment.</title>
        <authorList>
            <person name="Zhou Z."/>
            <person name="Liu Y."/>
            <person name="Xu W."/>
            <person name="Pan J."/>
            <person name="Luo Z.H."/>
            <person name="Li M."/>
        </authorList>
    </citation>
    <scope>NUCLEOTIDE SEQUENCE [LARGE SCALE GENOMIC DNA]</scope>
    <source>
        <strain evidence="2">SpSt-8</strain>
    </source>
</reference>
<evidence type="ECO:0000313" key="2">
    <source>
        <dbReference type="EMBL" id="HGB24567.1"/>
    </source>
</evidence>
<dbReference type="Pfam" id="PF00881">
    <property type="entry name" value="Nitroreductase"/>
    <property type="match status" value="1"/>
</dbReference>
<dbReference type="EMBL" id="DTIB01000017">
    <property type="protein sequence ID" value="HGB24567.1"/>
    <property type="molecule type" value="Genomic_DNA"/>
</dbReference>
<dbReference type="PANTHER" id="PTHR43745:SF2">
    <property type="entry name" value="NITROREDUCTASE MJ1384-RELATED"/>
    <property type="match status" value="1"/>
</dbReference>
<dbReference type="Gene3D" id="3.40.109.10">
    <property type="entry name" value="NADH Oxidase"/>
    <property type="match status" value="2"/>
</dbReference>
<protein>
    <recommendedName>
        <fullName evidence="1">Nitroreductase domain-containing protein</fullName>
    </recommendedName>
</protein>